<dbReference type="RefSeq" id="WP_267541076.1">
    <property type="nucleotide sequence ID" value="NZ_JAPNKA010000001.1"/>
</dbReference>
<dbReference type="PANTHER" id="PTHR43796:SF2">
    <property type="entry name" value="CARBOXYNORSPERMIDINE SYNTHASE"/>
    <property type="match status" value="1"/>
</dbReference>
<dbReference type="Gene3D" id="3.40.50.720">
    <property type="entry name" value="NAD(P)-binding Rossmann-like Domain"/>
    <property type="match status" value="1"/>
</dbReference>
<dbReference type="Gene3D" id="3.30.360.10">
    <property type="entry name" value="Dihydrodipicolinate Reductase, domain 2"/>
    <property type="match status" value="1"/>
</dbReference>
<dbReference type="PANTHER" id="PTHR43796">
    <property type="entry name" value="CARBOXYNORSPERMIDINE SYNTHASE"/>
    <property type="match status" value="1"/>
</dbReference>
<feature type="domain" description="Saccharopine dehydrogenase NADP binding" evidence="1">
    <location>
        <begin position="7"/>
        <end position="104"/>
    </location>
</feature>
<evidence type="ECO:0000313" key="3">
    <source>
        <dbReference type="Proteomes" id="UP001207654"/>
    </source>
</evidence>
<accession>A0ABT4ALR4</accession>
<dbReference type="Pfam" id="PF03435">
    <property type="entry name" value="Sacchrp_dh_NADP"/>
    <property type="match status" value="1"/>
</dbReference>
<comment type="caution">
    <text evidence="2">The sequence shown here is derived from an EMBL/GenBank/DDBJ whole genome shotgun (WGS) entry which is preliminary data.</text>
</comment>
<keyword evidence="3" id="KW-1185">Reference proteome</keyword>
<gene>
    <name evidence="2" type="ORF">OV287_49500</name>
</gene>
<organism evidence="2 3">
    <name type="scientific">Archangium lansingense</name>
    <dbReference type="NCBI Taxonomy" id="2995310"/>
    <lineage>
        <taxon>Bacteria</taxon>
        <taxon>Pseudomonadati</taxon>
        <taxon>Myxococcota</taxon>
        <taxon>Myxococcia</taxon>
        <taxon>Myxococcales</taxon>
        <taxon>Cystobacterineae</taxon>
        <taxon>Archangiaceae</taxon>
        <taxon>Archangium</taxon>
    </lineage>
</organism>
<dbReference type="EMBL" id="JAPNKA010000001">
    <property type="protein sequence ID" value="MCY1082511.1"/>
    <property type="molecule type" value="Genomic_DNA"/>
</dbReference>
<evidence type="ECO:0000313" key="2">
    <source>
        <dbReference type="EMBL" id="MCY1082511.1"/>
    </source>
</evidence>
<dbReference type="InterPro" id="IPR005097">
    <property type="entry name" value="Sacchrp_dh_NADP-bd"/>
</dbReference>
<dbReference type="InterPro" id="IPR036291">
    <property type="entry name" value="NAD(P)-bd_dom_sf"/>
</dbReference>
<sequence length="358" mass="38860">MSGEPLILIVGGYGQVGQAVARFLAPIFPGQVVIAGRSRVKAEAFAATLGGGAQATDFELTAGCQHPLLARARLVIMCVDQDGTELVEHCLAAGIDYIDVTAKQESLTSFERLDSLARQSGSTALLSVGVAPGLTNLLAAHAARQFDRVGKMDLFLMLGAGDEHGEAAIGWMLDNLDEEFDVFQDGRLRRVRGFGEHARVRFPGSSQERRAYRFNFPDQRVVARTLTLPTVSTWMCFDSALLTSMVGLASRLRLSRLLRRPIIRRGAIRSLRAVHLGSEDCAILARAEGLIGTRPATREFALSGRREAELTGLVAAEVARLLLSGHRPGGVLHVEQFVQPGDFLRRLSAVRPGLQLWL</sequence>
<name>A0ABT4ALR4_9BACT</name>
<dbReference type="Proteomes" id="UP001207654">
    <property type="component" value="Unassembled WGS sequence"/>
</dbReference>
<evidence type="ECO:0000259" key="1">
    <source>
        <dbReference type="Pfam" id="PF03435"/>
    </source>
</evidence>
<reference evidence="2 3" key="1">
    <citation type="submission" date="2022-11" db="EMBL/GenBank/DDBJ databases">
        <title>Minimal conservation of predation-associated metabolite biosynthetic gene clusters underscores biosynthetic potential of Myxococcota including descriptions for ten novel species: Archangium lansinium sp. nov., Myxococcus landrumus sp. nov., Nannocystis bai.</title>
        <authorList>
            <person name="Ahearne A."/>
            <person name="Stevens C."/>
            <person name="Phillips K."/>
        </authorList>
    </citation>
    <scope>NUCLEOTIDE SEQUENCE [LARGE SCALE GENOMIC DNA]</scope>
    <source>
        <strain evidence="2 3">MIWBW</strain>
    </source>
</reference>
<proteinExistence type="predicted"/>
<protein>
    <submittedName>
        <fullName evidence="2">Saccharopine dehydrogenase NADP-binding domain-containing protein</fullName>
    </submittedName>
</protein>
<dbReference type="SUPFAM" id="SSF51735">
    <property type="entry name" value="NAD(P)-binding Rossmann-fold domains"/>
    <property type="match status" value="1"/>
</dbReference>